<gene>
    <name evidence="3" type="primary">LOC115756288</name>
</gene>
<dbReference type="AlphaFoldDB" id="A0A8B8QZT7"/>
<feature type="compositionally biased region" description="Basic residues" evidence="1">
    <location>
        <begin position="111"/>
        <end position="123"/>
    </location>
</feature>
<dbReference type="PANTHER" id="PTHR33130:SF43">
    <property type="entry name" value="OS01G0688600 PROTEIN"/>
    <property type="match status" value="1"/>
</dbReference>
<accession>A0A8B8QZT7</accession>
<dbReference type="KEGG" id="rarg:115756288"/>
<dbReference type="Proteomes" id="UP000827889">
    <property type="component" value="Chromosome 11"/>
</dbReference>
<evidence type="ECO:0000313" key="3">
    <source>
        <dbReference type="RefSeq" id="XP_030551853.2"/>
    </source>
</evidence>
<dbReference type="PANTHER" id="PTHR33130">
    <property type="entry name" value="PUTATIVE (DUF1639)-RELATED"/>
    <property type="match status" value="1"/>
</dbReference>
<proteinExistence type="predicted"/>
<reference evidence="3" key="1">
    <citation type="submission" date="2025-08" db="UniProtKB">
        <authorList>
            <consortium name="RefSeq"/>
        </authorList>
    </citation>
    <scope>IDENTIFICATION</scope>
    <source>
        <tissue evidence="3">Leaf</tissue>
    </source>
</reference>
<evidence type="ECO:0000313" key="2">
    <source>
        <dbReference type="Proteomes" id="UP000827889"/>
    </source>
</evidence>
<evidence type="ECO:0000256" key="1">
    <source>
        <dbReference type="SAM" id="MobiDB-lite"/>
    </source>
</evidence>
<protein>
    <submittedName>
        <fullName evidence="3">Uncharacterized protein LOC115756288</fullName>
    </submittedName>
</protein>
<dbReference type="GeneID" id="115756288"/>
<dbReference type="Pfam" id="PF07797">
    <property type="entry name" value="DUF1639"/>
    <property type="match status" value="1"/>
</dbReference>
<name>A0A8B8QZT7_9MYRT</name>
<keyword evidence="2" id="KW-1185">Reference proteome</keyword>
<dbReference type="InterPro" id="IPR012438">
    <property type="entry name" value="DUF1639"/>
</dbReference>
<sequence length="123" mass="13181">MSSSERGKKIPVFLAKNKEASDKESSVVAVAQVAVTWDPRTRRLGYKGPAAANGGAKVGDSSSRSEGVDADGSGSDGGGKNDGKNRERANFAVPLPRKEIEEDFMAMTGHRPPRRPKKRNRTV</sequence>
<dbReference type="RefSeq" id="XP_030551853.2">
    <property type="nucleotide sequence ID" value="XM_030695993.2"/>
</dbReference>
<feature type="compositionally biased region" description="Basic and acidic residues" evidence="1">
    <location>
        <begin position="79"/>
        <end position="89"/>
    </location>
</feature>
<feature type="region of interest" description="Disordered" evidence="1">
    <location>
        <begin position="39"/>
        <end position="123"/>
    </location>
</feature>
<organism evidence="2 3">
    <name type="scientific">Rhodamnia argentea</name>
    <dbReference type="NCBI Taxonomy" id="178133"/>
    <lineage>
        <taxon>Eukaryota</taxon>
        <taxon>Viridiplantae</taxon>
        <taxon>Streptophyta</taxon>
        <taxon>Embryophyta</taxon>
        <taxon>Tracheophyta</taxon>
        <taxon>Spermatophyta</taxon>
        <taxon>Magnoliopsida</taxon>
        <taxon>eudicotyledons</taxon>
        <taxon>Gunneridae</taxon>
        <taxon>Pentapetalae</taxon>
        <taxon>rosids</taxon>
        <taxon>malvids</taxon>
        <taxon>Myrtales</taxon>
        <taxon>Myrtaceae</taxon>
        <taxon>Myrtoideae</taxon>
        <taxon>Myrteae</taxon>
        <taxon>Australasian group</taxon>
        <taxon>Rhodamnia</taxon>
    </lineage>
</organism>